<keyword evidence="1" id="KW-0472">Membrane</keyword>
<keyword evidence="1" id="KW-0812">Transmembrane</keyword>
<feature type="transmembrane region" description="Helical" evidence="1">
    <location>
        <begin position="42"/>
        <end position="64"/>
    </location>
</feature>
<evidence type="ECO:0000313" key="2">
    <source>
        <dbReference type="EMBL" id="ALM75515.1"/>
    </source>
</evidence>
<organism evidence="2 3">
    <name type="scientific">Thermococcus barophilus</name>
    <dbReference type="NCBI Taxonomy" id="55802"/>
    <lineage>
        <taxon>Archaea</taxon>
        <taxon>Methanobacteriati</taxon>
        <taxon>Methanobacteriota</taxon>
        <taxon>Thermococci</taxon>
        <taxon>Thermococcales</taxon>
        <taxon>Thermococcaceae</taxon>
        <taxon>Thermococcus</taxon>
    </lineage>
</organism>
<evidence type="ECO:0000256" key="1">
    <source>
        <dbReference type="SAM" id="Phobius"/>
    </source>
</evidence>
<sequence length="182" mass="20040">MARSIRVISAFVLFVLLINYPIVTISYDYSDVLSNTKVGLTYPILTLIALNTMVADIATNYNLYNRDTREMVLKISEEVAQIKENAENNAQIVLGVLNFSLFVVLLVLALFIAPTIGVFMSFFTRWGFVMVALGVALVSMFIYGGFDTDGFSIAFTPYFYAIWGAIALGIIAGGKGKKESSK</sequence>
<dbReference type="Proteomes" id="UP000066042">
    <property type="component" value="Chromosome"/>
</dbReference>
<accession>A0A0S1XCN6</accession>
<keyword evidence="1" id="KW-1133">Transmembrane helix</keyword>
<dbReference type="AlphaFoldDB" id="A0A0S1XCN6"/>
<proteinExistence type="predicted"/>
<gene>
    <name evidence="2" type="ORF">TBCH5v1_1602</name>
</gene>
<name>A0A0S1XCN6_THEBA</name>
<feature type="transmembrane region" description="Helical" evidence="1">
    <location>
        <begin position="158"/>
        <end position="176"/>
    </location>
</feature>
<reference evidence="2 3" key="1">
    <citation type="journal article" date="2016" name="Genome Announc.">
        <title>Complete genome sequence of the hyperthermophilic and piezophilic archaeon Thermococcus barophilus Ch5, capable of growth at the expense of hydrogenogenesis from carbon monoxide and formate.</title>
        <authorList>
            <person name="Oger P."/>
            <person name="Sokolova T.G."/>
            <person name="Kozhevnikova D.A."/>
            <person name="Taranov E.A."/>
            <person name="Vannier P."/>
            <person name="Lee H.S."/>
            <person name="Kwon K.K."/>
            <person name="Kang S.G."/>
            <person name="Lee J.H."/>
            <person name="Bonch-Osmolovskaya E.A."/>
            <person name="Lebedinsky A.V."/>
        </authorList>
    </citation>
    <scope>NUCLEOTIDE SEQUENCE [LARGE SCALE GENOMIC DNA]</scope>
    <source>
        <strain evidence="3">Ch5</strain>
    </source>
</reference>
<protein>
    <submittedName>
        <fullName evidence="2">Uncharacterized protein</fullName>
    </submittedName>
</protein>
<evidence type="ECO:0000313" key="3">
    <source>
        <dbReference type="Proteomes" id="UP000066042"/>
    </source>
</evidence>
<feature type="transmembrane region" description="Helical" evidence="1">
    <location>
        <begin position="92"/>
        <end position="120"/>
    </location>
</feature>
<feature type="transmembrane region" description="Helical" evidence="1">
    <location>
        <begin position="126"/>
        <end position="146"/>
    </location>
</feature>
<dbReference type="PATRIC" id="fig|55802.8.peg.1582"/>
<dbReference type="EMBL" id="CP013050">
    <property type="protein sequence ID" value="ALM75515.1"/>
    <property type="molecule type" value="Genomic_DNA"/>
</dbReference>